<dbReference type="KEGG" id="adl:AURDEDRAFT_76878"/>
<name>J0CTH3_AURST</name>
<dbReference type="Pfam" id="PF18759">
    <property type="entry name" value="Plavaka"/>
    <property type="match status" value="1"/>
</dbReference>
<gene>
    <name evidence="2" type="ORF">AURDEDRAFT_76878</name>
</gene>
<reference evidence="3" key="1">
    <citation type="journal article" date="2012" name="Science">
        <title>The Paleozoic origin of enzymatic lignin decomposition reconstructed from 31 fungal genomes.</title>
        <authorList>
            <person name="Floudas D."/>
            <person name="Binder M."/>
            <person name="Riley R."/>
            <person name="Barry K."/>
            <person name="Blanchette R.A."/>
            <person name="Henrissat B."/>
            <person name="Martinez A.T."/>
            <person name="Otillar R."/>
            <person name="Spatafora J.W."/>
            <person name="Yadav J.S."/>
            <person name="Aerts A."/>
            <person name="Benoit I."/>
            <person name="Boyd A."/>
            <person name="Carlson A."/>
            <person name="Copeland A."/>
            <person name="Coutinho P.M."/>
            <person name="de Vries R.P."/>
            <person name="Ferreira P."/>
            <person name="Findley K."/>
            <person name="Foster B."/>
            <person name="Gaskell J."/>
            <person name="Glotzer D."/>
            <person name="Gorecki P."/>
            <person name="Heitman J."/>
            <person name="Hesse C."/>
            <person name="Hori C."/>
            <person name="Igarashi K."/>
            <person name="Jurgens J.A."/>
            <person name="Kallen N."/>
            <person name="Kersten P."/>
            <person name="Kohler A."/>
            <person name="Kuees U."/>
            <person name="Kumar T.K.A."/>
            <person name="Kuo A."/>
            <person name="LaButti K."/>
            <person name="Larrondo L.F."/>
            <person name="Lindquist E."/>
            <person name="Ling A."/>
            <person name="Lombard V."/>
            <person name="Lucas S."/>
            <person name="Lundell T."/>
            <person name="Martin R."/>
            <person name="McLaughlin D.J."/>
            <person name="Morgenstern I."/>
            <person name="Morin E."/>
            <person name="Murat C."/>
            <person name="Nagy L.G."/>
            <person name="Nolan M."/>
            <person name="Ohm R.A."/>
            <person name="Patyshakuliyeva A."/>
            <person name="Rokas A."/>
            <person name="Ruiz-Duenas F.J."/>
            <person name="Sabat G."/>
            <person name="Salamov A."/>
            <person name="Samejima M."/>
            <person name="Schmutz J."/>
            <person name="Slot J.C."/>
            <person name="St John F."/>
            <person name="Stenlid J."/>
            <person name="Sun H."/>
            <person name="Sun S."/>
            <person name="Syed K."/>
            <person name="Tsang A."/>
            <person name="Wiebenga A."/>
            <person name="Young D."/>
            <person name="Pisabarro A."/>
            <person name="Eastwood D.C."/>
            <person name="Martin F."/>
            <person name="Cullen D."/>
            <person name="Grigoriev I.V."/>
            <person name="Hibbett D.S."/>
        </authorList>
    </citation>
    <scope>NUCLEOTIDE SEQUENCE [LARGE SCALE GENOMIC DNA]</scope>
    <source>
        <strain evidence="3">TFB10046</strain>
    </source>
</reference>
<protein>
    <submittedName>
        <fullName evidence="2">Uncharacterized protein</fullName>
    </submittedName>
</protein>
<dbReference type="AlphaFoldDB" id="J0CTH3"/>
<evidence type="ECO:0000256" key="1">
    <source>
        <dbReference type="SAM" id="MobiDB-lite"/>
    </source>
</evidence>
<dbReference type="InterPro" id="IPR041078">
    <property type="entry name" value="Plavaka"/>
</dbReference>
<feature type="region of interest" description="Disordered" evidence="1">
    <location>
        <begin position="1"/>
        <end position="35"/>
    </location>
</feature>
<dbReference type="OrthoDB" id="3208495at2759"/>
<keyword evidence="3" id="KW-1185">Reference proteome</keyword>
<dbReference type="EMBL" id="JH688155">
    <property type="protein sequence ID" value="EJD33606.1"/>
    <property type="molecule type" value="Genomic_DNA"/>
</dbReference>
<dbReference type="Proteomes" id="UP000006514">
    <property type="component" value="Unassembled WGS sequence"/>
</dbReference>
<feature type="compositionally biased region" description="Basic and acidic residues" evidence="1">
    <location>
        <begin position="22"/>
        <end position="33"/>
    </location>
</feature>
<organism evidence="2 3">
    <name type="scientific">Auricularia subglabra (strain TFB-10046 / SS5)</name>
    <name type="common">White-rot fungus</name>
    <name type="synonym">Auricularia delicata (strain TFB10046)</name>
    <dbReference type="NCBI Taxonomy" id="717982"/>
    <lineage>
        <taxon>Eukaryota</taxon>
        <taxon>Fungi</taxon>
        <taxon>Dikarya</taxon>
        <taxon>Basidiomycota</taxon>
        <taxon>Agaricomycotina</taxon>
        <taxon>Agaricomycetes</taxon>
        <taxon>Auriculariales</taxon>
        <taxon>Auriculariaceae</taxon>
        <taxon>Auricularia</taxon>
    </lineage>
</organism>
<dbReference type="OMA" id="NILNTRC"/>
<evidence type="ECO:0000313" key="3">
    <source>
        <dbReference type="Proteomes" id="UP000006514"/>
    </source>
</evidence>
<dbReference type="eggNOG" id="ENOG502SKHB">
    <property type="taxonomic scope" value="Eukaryota"/>
</dbReference>
<proteinExistence type="predicted"/>
<accession>J0CTH3</accession>
<sequence length="394" mass="44319">MDSTDPAGALGRGWNTSSVRFEVPHGRKSDPPPKEQCMFEAPGVLHRSIPDLVQSEFEKPSAAQFHFTPFYESWTPPTTGKSERLYSELFSSQAFVDAHNELQDMPPEPGCTHPRAIAGLCLMSDSAHLTDTGSAHIHPFNVAFANESMYSRGKPSNHSVHPVMHLPAVCRSCHRSSRKLSGKSRAKGNTVFTQCRREYFQGALKLLFDAKFWDMYAHGRVVKCGDGVTRRLYLRLFVYSADYPEKVLIATIRDGGGCPCPRCLIPKAELCNMGTLEDLDARSKRRRVDDRPRRAKVKRARQYLREGFASTYVGIENELKEESYVPVENAFSVTEAGVRLNVFDLLTVDLMHEIELGVWMALLAHLIRILYAIDPGKVNILNTRCALRPYQVCV</sequence>
<evidence type="ECO:0000313" key="2">
    <source>
        <dbReference type="EMBL" id="EJD33606.1"/>
    </source>
</evidence>
<dbReference type="InParanoid" id="J0CTH3"/>